<feature type="binding site" evidence="7">
    <location>
        <begin position="56"/>
        <end position="58"/>
    </location>
    <ligand>
        <name>4-CDP-2-C-methyl-D-erythritol 2-phosphate</name>
        <dbReference type="ChEBI" id="CHEBI:57919"/>
    </ligand>
</feature>
<evidence type="ECO:0000313" key="11">
    <source>
        <dbReference type="Proteomes" id="UP001198151"/>
    </source>
</evidence>
<feature type="binding site" evidence="7">
    <location>
        <position position="8"/>
    </location>
    <ligand>
        <name>a divalent metal cation</name>
        <dbReference type="ChEBI" id="CHEBI:60240"/>
    </ligand>
</feature>
<feature type="binding site" evidence="7">
    <location>
        <position position="10"/>
    </location>
    <ligand>
        <name>a divalent metal cation</name>
        <dbReference type="ChEBI" id="CHEBI:60240"/>
    </ligand>
</feature>
<dbReference type="EC" id="4.6.1.12" evidence="3 7"/>
<evidence type="ECO:0000256" key="7">
    <source>
        <dbReference type="HAMAP-Rule" id="MF_00107"/>
    </source>
</evidence>
<evidence type="ECO:0000256" key="5">
    <source>
        <dbReference type="ARBA" id="ARBA00023229"/>
    </source>
</evidence>
<keyword evidence="5 7" id="KW-0414">Isoprene biosynthesis</keyword>
<evidence type="ECO:0000313" key="10">
    <source>
        <dbReference type="EMBL" id="MCC2253754.1"/>
    </source>
</evidence>
<accession>A0ABS8FYI7</accession>
<evidence type="ECO:0000256" key="2">
    <source>
        <dbReference type="ARBA" id="ARBA00004709"/>
    </source>
</evidence>
<dbReference type="RefSeq" id="WP_227706897.1">
    <property type="nucleotide sequence ID" value="NZ_JAJEQX010000006.1"/>
</dbReference>
<comment type="subunit">
    <text evidence="7">Homotrimer.</text>
</comment>
<sequence>MRTGLGYDVHRLTEGRKLILGGVEIPYGKGLLGHSDADVLVHAVMDALLGAAALGDIGQHFPDTDPQYEGISSIRLLEHVGKLLDEKGYVIENIDATIIAQRPKMRPHIDQMRENIAGALGIETDQVNVKATTEEGLGFTGTGEGISSQAICAIEKYTNYSSVDVTERTEGCGACCVREAEKE</sequence>
<protein>
    <recommendedName>
        <fullName evidence="3 7">2-C-methyl-D-erythritol 2,4-cyclodiphosphate synthase</fullName>
        <shortName evidence="7">MECDP-synthase</shortName>
        <shortName evidence="7">MECPP-synthase</shortName>
        <shortName evidence="7">MECPS</shortName>
        <ecNumber evidence="3 7">4.6.1.12</ecNumber>
    </recommendedName>
</protein>
<evidence type="ECO:0000256" key="6">
    <source>
        <dbReference type="ARBA" id="ARBA00023239"/>
    </source>
</evidence>
<dbReference type="SUPFAM" id="SSF69765">
    <property type="entry name" value="IpsF-like"/>
    <property type="match status" value="1"/>
</dbReference>
<name>A0ABS8FYI7_9FIRM</name>
<dbReference type="CDD" id="cd00554">
    <property type="entry name" value="MECDP_synthase"/>
    <property type="match status" value="1"/>
</dbReference>
<feature type="site" description="Transition state stabilizer" evidence="7">
    <location>
        <position position="34"/>
    </location>
</feature>
<keyword evidence="11" id="KW-1185">Reference proteome</keyword>
<comment type="function">
    <text evidence="7">Involved in the biosynthesis of isopentenyl diphosphate (IPP) and dimethylallyl diphosphate (DMAPP), two major building blocks of isoprenoid compounds. Catalyzes the conversion of 4-diphosphocytidyl-2-C-methyl-D-erythritol 2-phosphate (CDP-ME2P) to 2-C-methyl-D-erythritol 2,4-cyclodiphosphate (ME-CPP) with a corresponding release of cytidine 5-monophosphate (CMP).</text>
</comment>
<keyword evidence="6 7" id="KW-0456">Lyase</keyword>
<dbReference type="Pfam" id="PF02542">
    <property type="entry name" value="YgbB"/>
    <property type="match status" value="1"/>
</dbReference>
<evidence type="ECO:0000256" key="1">
    <source>
        <dbReference type="ARBA" id="ARBA00000200"/>
    </source>
</evidence>
<dbReference type="PANTHER" id="PTHR43181:SF1">
    <property type="entry name" value="2-C-METHYL-D-ERYTHRITOL 2,4-CYCLODIPHOSPHATE SYNTHASE, CHLOROPLASTIC"/>
    <property type="match status" value="1"/>
</dbReference>
<evidence type="ECO:0000256" key="8">
    <source>
        <dbReference type="RuleBase" id="RU004395"/>
    </source>
</evidence>
<comment type="similarity">
    <text evidence="7 8">Belongs to the IspF family.</text>
</comment>
<dbReference type="NCBIfam" id="TIGR00151">
    <property type="entry name" value="ispF"/>
    <property type="match status" value="1"/>
</dbReference>
<feature type="binding site" evidence="7">
    <location>
        <begin position="34"/>
        <end position="35"/>
    </location>
    <ligand>
        <name>4-CDP-2-C-methyl-D-erythritol 2-phosphate</name>
        <dbReference type="ChEBI" id="CHEBI:57919"/>
    </ligand>
</feature>
<comment type="caution">
    <text evidence="10">The sequence shown here is derived from an EMBL/GenBank/DDBJ whole genome shotgun (WGS) entry which is preliminary data.</text>
</comment>
<comment type="cofactor">
    <cofactor evidence="7">
        <name>a divalent metal cation</name>
        <dbReference type="ChEBI" id="CHEBI:60240"/>
    </cofactor>
    <text evidence="7">Binds 1 divalent metal cation per subunit.</text>
</comment>
<dbReference type="Proteomes" id="UP001198151">
    <property type="component" value="Unassembled WGS sequence"/>
</dbReference>
<dbReference type="EMBL" id="JAJEQX010000006">
    <property type="protein sequence ID" value="MCC2253754.1"/>
    <property type="molecule type" value="Genomic_DNA"/>
</dbReference>
<dbReference type="GO" id="GO:0008685">
    <property type="term" value="F:2-C-methyl-D-erythritol 2,4-cyclodiphosphate synthase activity"/>
    <property type="evidence" value="ECO:0007669"/>
    <property type="project" value="UniProtKB-EC"/>
</dbReference>
<feature type="domain" description="2-C-methyl-D-erythritol 2,4-cyclodiphosphate synthase" evidence="9">
    <location>
        <begin position="1"/>
        <end position="154"/>
    </location>
</feature>
<dbReference type="InterPro" id="IPR036571">
    <property type="entry name" value="MECDP_synthase_sf"/>
</dbReference>
<comment type="pathway">
    <text evidence="2 7">Isoprenoid biosynthesis; isopentenyl diphosphate biosynthesis via DXP pathway; isopentenyl diphosphate from 1-deoxy-D-xylulose 5-phosphate: step 4/6.</text>
</comment>
<evidence type="ECO:0000256" key="3">
    <source>
        <dbReference type="ARBA" id="ARBA00012579"/>
    </source>
</evidence>
<evidence type="ECO:0000259" key="9">
    <source>
        <dbReference type="Pfam" id="PF02542"/>
    </source>
</evidence>
<feature type="binding site" evidence="7">
    <location>
        <begin position="61"/>
        <end position="65"/>
    </location>
    <ligand>
        <name>4-CDP-2-C-methyl-D-erythritol 2-phosphate</name>
        <dbReference type="ChEBI" id="CHEBI:57919"/>
    </ligand>
</feature>
<feature type="binding site" evidence="7">
    <location>
        <begin position="8"/>
        <end position="10"/>
    </location>
    <ligand>
        <name>4-CDP-2-C-methyl-D-erythritol 2-phosphate</name>
        <dbReference type="ChEBI" id="CHEBI:57919"/>
    </ligand>
</feature>
<organism evidence="10 11">
    <name type="scientific">Ruminococcus turbiniformis</name>
    <dbReference type="NCBI Taxonomy" id="2881258"/>
    <lineage>
        <taxon>Bacteria</taxon>
        <taxon>Bacillati</taxon>
        <taxon>Bacillota</taxon>
        <taxon>Clostridia</taxon>
        <taxon>Eubacteriales</taxon>
        <taxon>Oscillospiraceae</taxon>
        <taxon>Ruminococcus</taxon>
    </lineage>
</organism>
<feature type="binding site" evidence="7">
    <location>
        <begin position="132"/>
        <end position="135"/>
    </location>
    <ligand>
        <name>4-CDP-2-C-methyl-D-erythritol 2-phosphate</name>
        <dbReference type="ChEBI" id="CHEBI:57919"/>
    </ligand>
</feature>
<feature type="site" description="Transition state stabilizer" evidence="7">
    <location>
        <position position="133"/>
    </location>
</feature>
<reference evidence="10 11" key="1">
    <citation type="submission" date="2021-10" db="EMBL/GenBank/DDBJ databases">
        <title>Anaerobic single-cell dispensing facilitates the cultivation of human gut bacteria.</title>
        <authorList>
            <person name="Afrizal A."/>
        </authorList>
    </citation>
    <scope>NUCLEOTIDE SEQUENCE [LARGE SCALE GENOMIC DNA]</scope>
    <source>
        <strain evidence="10 11">CLA-AA-H200</strain>
    </source>
</reference>
<feature type="binding site" evidence="7">
    <location>
        <position position="139"/>
    </location>
    <ligand>
        <name>4-CDP-2-C-methyl-D-erythritol 2-phosphate</name>
        <dbReference type="ChEBI" id="CHEBI:57919"/>
    </ligand>
</feature>
<proteinExistence type="inferred from homology"/>
<dbReference type="Gene3D" id="3.30.1330.50">
    <property type="entry name" value="2-C-methyl-D-erythritol 2,4-cyclodiphosphate synthase"/>
    <property type="match status" value="1"/>
</dbReference>
<keyword evidence="4 7" id="KW-0479">Metal-binding</keyword>
<gene>
    <name evidence="7 10" type="primary">ispF</name>
    <name evidence="10" type="ORF">LKD70_04775</name>
</gene>
<dbReference type="PROSITE" id="PS01350">
    <property type="entry name" value="ISPF"/>
    <property type="match status" value="1"/>
</dbReference>
<dbReference type="InterPro" id="IPR003526">
    <property type="entry name" value="MECDP_synthase"/>
</dbReference>
<feature type="binding site" evidence="7">
    <location>
        <position position="42"/>
    </location>
    <ligand>
        <name>a divalent metal cation</name>
        <dbReference type="ChEBI" id="CHEBI:60240"/>
    </ligand>
</feature>
<dbReference type="InterPro" id="IPR020555">
    <property type="entry name" value="MECDP_synthase_CS"/>
</dbReference>
<comment type="catalytic activity">
    <reaction evidence="1 7 8">
        <text>4-CDP-2-C-methyl-D-erythritol 2-phosphate = 2-C-methyl-D-erythritol 2,4-cyclic diphosphate + CMP</text>
        <dbReference type="Rhea" id="RHEA:23864"/>
        <dbReference type="ChEBI" id="CHEBI:57919"/>
        <dbReference type="ChEBI" id="CHEBI:58483"/>
        <dbReference type="ChEBI" id="CHEBI:60377"/>
        <dbReference type="EC" id="4.6.1.12"/>
    </reaction>
</comment>
<dbReference type="PANTHER" id="PTHR43181">
    <property type="entry name" value="2-C-METHYL-D-ERYTHRITOL 2,4-CYCLODIPHOSPHATE SYNTHASE, CHLOROPLASTIC"/>
    <property type="match status" value="1"/>
</dbReference>
<comment type="caution">
    <text evidence="7">Lacks conserved residue(s) required for the propagation of feature annotation.</text>
</comment>
<evidence type="ECO:0000256" key="4">
    <source>
        <dbReference type="ARBA" id="ARBA00022723"/>
    </source>
</evidence>
<dbReference type="HAMAP" id="MF_00107">
    <property type="entry name" value="IspF"/>
    <property type="match status" value="1"/>
</dbReference>